<dbReference type="GO" id="GO:0006508">
    <property type="term" value="P:proteolysis"/>
    <property type="evidence" value="ECO:0007669"/>
    <property type="project" value="UniProtKB-KW"/>
</dbReference>
<keyword evidence="5" id="KW-0378">Hydrolase</keyword>
<proteinExistence type="inferred from homology"/>
<evidence type="ECO:0000313" key="7">
    <source>
        <dbReference type="EMBL" id="KZT73382.1"/>
    </source>
</evidence>
<dbReference type="SUPFAM" id="SSF50630">
    <property type="entry name" value="Acid proteases"/>
    <property type="match status" value="1"/>
</dbReference>
<dbReference type="InterPro" id="IPR033121">
    <property type="entry name" value="PEPTIDASE_A1"/>
</dbReference>
<feature type="domain" description="Peptidase A1" evidence="6">
    <location>
        <begin position="27"/>
        <end position="349"/>
    </location>
</feature>
<evidence type="ECO:0000256" key="2">
    <source>
        <dbReference type="ARBA" id="ARBA00022750"/>
    </source>
</evidence>
<dbReference type="InterPro" id="IPR001969">
    <property type="entry name" value="Aspartic_peptidase_AS"/>
</dbReference>
<dbReference type="OrthoDB" id="771136at2759"/>
<evidence type="ECO:0000259" key="6">
    <source>
        <dbReference type="PROSITE" id="PS51767"/>
    </source>
</evidence>
<dbReference type="Gene3D" id="2.40.70.10">
    <property type="entry name" value="Acid Proteases"/>
    <property type="match status" value="2"/>
</dbReference>
<name>A0A165TG15_9APHY</name>
<evidence type="ECO:0000256" key="5">
    <source>
        <dbReference type="RuleBase" id="RU000454"/>
    </source>
</evidence>
<feature type="active site" evidence="3">
    <location>
        <position position="45"/>
    </location>
</feature>
<dbReference type="GO" id="GO:0004190">
    <property type="term" value="F:aspartic-type endopeptidase activity"/>
    <property type="evidence" value="ECO:0007669"/>
    <property type="project" value="UniProtKB-KW"/>
</dbReference>
<evidence type="ECO:0000256" key="1">
    <source>
        <dbReference type="ARBA" id="ARBA00007447"/>
    </source>
</evidence>
<feature type="disulfide bond" evidence="4">
    <location>
        <begin position="58"/>
        <end position="61"/>
    </location>
</feature>
<dbReference type="Pfam" id="PF00026">
    <property type="entry name" value="Asp"/>
    <property type="match status" value="1"/>
</dbReference>
<keyword evidence="5 7" id="KW-0645">Protease</keyword>
<dbReference type="PROSITE" id="PS51767">
    <property type="entry name" value="PEPTIDASE_A1"/>
    <property type="match status" value="1"/>
</dbReference>
<dbReference type="PRINTS" id="PR00792">
    <property type="entry name" value="PEPSIN"/>
</dbReference>
<reference evidence="7 8" key="1">
    <citation type="journal article" date="2016" name="Mol. Biol. Evol.">
        <title>Comparative Genomics of Early-Diverging Mushroom-Forming Fungi Provides Insights into the Origins of Lignocellulose Decay Capabilities.</title>
        <authorList>
            <person name="Nagy L.G."/>
            <person name="Riley R."/>
            <person name="Tritt A."/>
            <person name="Adam C."/>
            <person name="Daum C."/>
            <person name="Floudas D."/>
            <person name="Sun H."/>
            <person name="Yadav J.S."/>
            <person name="Pangilinan J."/>
            <person name="Larsson K.H."/>
            <person name="Matsuura K."/>
            <person name="Barry K."/>
            <person name="Labutti K."/>
            <person name="Kuo R."/>
            <person name="Ohm R.A."/>
            <person name="Bhattacharya S.S."/>
            <person name="Shirouzu T."/>
            <person name="Yoshinaga Y."/>
            <person name="Martin F.M."/>
            <person name="Grigoriev I.V."/>
            <person name="Hibbett D.S."/>
        </authorList>
    </citation>
    <scope>NUCLEOTIDE SEQUENCE [LARGE SCALE GENOMIC DNA]</scope>
    <source>
        <strain evidence="7 8">L-15889</strain>
    </source>
</reference>
<dbReference type="EMBL" id="KV429037">
    <property type="protein sequence ID" value="KZT73382.1"/>
    <property type="molecule type" value="Genomic_DNA"/>
</dbReference>
<evidence type="ECO:0000313" key="8">
    <source>
        <dbReference type="Proteomes" id="UP000076727"/>
    </source>
</evidence>
<sequence length="362" mass="39051">MASLRKRAGTSINVALDDYYNGTDLQWYGDIQVGTPAQNVSVIFDTGSFTLEFTSTECVTCVNQPKFNASLSSTYVGSDNFTNIIFGTGIGVDTLQYADEYVLWLREGRDIVSIGGISTPNISLYTIINQTQAFDADPNGGIQGMGPDLIGFWSGLVDQGYDALFGLYLTPKSVGNAELTIGGIDSSKYTGNLIYSPISPEGSGLWELDSPALYVNGQTASTLSQKRTIIFDSGTPNVYFSSNDTVEAIYALISSDIQSYDPEPGTYGIACDKIEQLPAQIDITFTDINGQPFNLTIPSSELNVGPFEAEPTLCQTMINYLEGLDLVGGSLLKHYYSVWDIANQQMGFASNGMDSLHHVTGA</sequence>
<protein>
    <submittedName>
        <fullName evidence="7">Acid protease</fullName>
    </submittedName>
</protein>
<keyword evidence="4" id="KW-1015">Disulfide bond</keyword>
<keyword evidence="8" id="KW-1185">Reference proteome</keyword>
<dbReference type="Proteomes" id="UP000076727">
    <property type="component" value="Unassembled WGS sequence"/>
</dbReference>
<keyword evidence="2 5" id="KW-0064">Aspartyl protease</keyword>
<gene>
    <name evidence="7" type="ORF">DAEQUDRAFT_703778</name>
</gene>
<feature type="active site" evidence="3">
    <location>
        <position position="232"/>
    </location>
</feature>
<dbReference type="CDD" id="cd05471">
    <property type="entry name" value="pepsin_like"/>
    <property type="match status" value="1"/>
</dbReference>
<comment type="similarity">
    <text evidence="1 5">Belongs to the peptidase A1 family.</text>
</comment>
<dbReference type="AlphaFoldDB" id="A0A165TG15"/>
<dbReference type="InterPro" id="IPR021109">
    <property type="entry name" value="Peptidase_aspartic_dom_sf"/>
</dbReference>
<dbReference type="InterPro" id="IPR001461">
    <property type="entry name" value="Aspartic_peptidase_A1"/>
</dbReference>
<dbReference type="STRING" id="1314783.A0A165TG15"/>
<organism evidence="7 8">
    <name type="scientific">Daedalea quercina L-15889</name>
    <dbReference type="NCBI Taxonomy" id="1314783"/>
    <lineage>
        <taxon>Eukaryota</taxon>
        <taxon>Fungi</taxon>
        <taxon>Dikarya</taxon>
        <taxon>Basidiomycota</taxon>
        <taxon>Agaricomycotina</taxon>
        <taxon>Agaricomycetes</taxon>
        <taxon>Polyporales</taxon>
        <taxon>Fomitopsis</taxon>
    </lineage>
</organism>
<evidence type="ECO:0000256" key="3">
    <source>
        <dbReference type="PIRSR" id="PIRSR601461-1"/>
    </source>
</evidence>
<dbReference type="PANTHER" id="PTHR47966">
    <property type="entry name" value="BETA-SITE APP-CLEAVING ENZYME, ISOFORM A-RELATED"/>
    <property type="match status" value="1"/>
</dbReference>
<dbReference type="PANTHER" id="PTHR47966:SF51">
    <property type="entry name" value="BETA-SITE APP-CLEAVING ENZYME, ISOFORM A-RELATED"/>
    <property type="match status" value="1"/>
</dbReference>
<accession>A0A165TG15</accession>
<evidence type="ECO:0000256" key="4">
    <source>
        <dbReference type="PIRSR" id="PIRSR601461-2"/>
    </source>
</evidence>
<dbReference type="InterPro" id="IPR034164">
    <property type="entry name" value="Pepsin-like_dom"/>
</dbReference>
<dbReference type="PROSITE" id="PS00141">
    <property type="entry name" value="ASP_PROTEASE"/>
    <property type="match status" value="1"/>
</dbReference>